<keyword evidence="3" id="KW-1185">Reference proteome</keyword>
<sequence>MKVQNPRDHEERSAEPFARPAPATPSANVAAVLQLQRSAGNHAVATALQHRRLQRLSDKEKKDHASELKALRTLYFQNFVDDGAIFEEFRQKGEWQAHVDAFETFAGLNKSINALITAAEEWKNPKERPQAAAQQAAPATPVQETLAEKRARLKGATATAGPATQGGKPPKKNKGQTFVVGTLKPHEGPDGVDPADAPPVVADLPAHLGDIQRSLDNWEVTDHTGVRNGEHLNVQDVLQIVTFMSAKWKAKPFRGRGSGAEHLGKPQLKVSESRRSASGKQLTWHLTLKEDVYYDLPPWIPLREEGTGQRR</sequence>
<feature type="compositionally biased region" description="Low complexity" evidence="1">
    <location>
        <begin position="130"/>
        <end position="139"/>
    </location>
</feature>
<dbReference type="Proteomes" id="UP001149140">
    <property type="component" value="Unassembled WGS sequence"/>
</dbReference>
<feature type="region of interest" description="Disordered" evidence="1">
    <location>
        <begin position="1"/>
        <end position="26"/>
    </location>
</feature>
<organism evidence="2 3">
    <name type="scientific">Solirubrobacter ginsenosidimutans</name>
    <dbReference type="NCBI Taxonomy" id="490573"/>
    <lineage>
        <taxon>Bacteria</taxon>
        <taxon>Bacillati</taxon>
        <taxon>Actinomycetota</taxon>
        <taxon>Thermoleophilia</taxon>
        <taxon>Solirubrobacterales</taxon>
        <taxon>Solirubrobacteraceae</taxon>
        <taxon>Solirubrobacter</taxon>
    </lineage>
</organism>
<name>A0A9X3S427_9ACTN</name>
<reference evidence="2" key="1">
    <citation type="submission" date="2022-10" db="EMBL/GenBank/DDBJ databases">
        <title>The WGS of Solirubrobacter ginsenosidimutans DSM 21036.</title>
        <authorList>
            <person name="Jiang Z."/>
        </authorList>
    </citation>
    <scope>NUCLEOTIDE SEQUENCE</scope>
    <source>
        <strain evidence="2">DSM 21036</strain>
    </source>
</reference>
<accession>A0A9X3S427</accession>
<protein>
    <submittedName>
        <fullName evidence="2">Uncharacterized protein</fullName>
    </submittedName>
</protein>
<feature type="region of interest" description="Disordered" evidence="1">
    <location>
        <begin position="123"/>
        <end position="176"/>
    </location>
</feature>
<dbReference type="EMBL" id="JAPDOD010000029">
    <property type="protein sequence ID" value="MDA0164012.1"/>
    <property type="molecule type" value="Genomic_DNA"/>
</dbReference>
<proteinExistence type="predicted"/>
<dbReference type="AlphaFoldDB" id="A0A9X3S427"/>
<evidence type="ECO:0000313" key="3">
    <source>
        <dbReference type="Proteomes" id="UP001149140"/>
    </source>
</evidence>
<feature type="compositionally biased region" description="Basic and acidic residues" evidence="1">
    <location>
        <begin position="1"/>
        <end position="14"/>
    </location>
</feature>
<evidence type="ECO:0000313" key="2">
    <source>
        <dbReference type="EMBL" id="MDA0164012.1"/>
    </source>
</evidence>
<evidence type="ECO:0000256" key="1">
    <source>
        <dbReference type="SAM" id="MobiDB-lite"/>
    </source>
</evidence>
<gene>
    <name evidence="2" type="ORF">OM076_27315</name>
</gene>
<feature type="region of interest" description="Disordered" evidence="1">
    <location>
        <begin position="253"/>
        <end position="276"/>
    </location>
</feature>
<feature type="compositionally biased region" description="Low complexity" evidence="1">
    <location>
        <begin position="154"/>
        <end position="168"/>
    </location>
</feature>
<comment type="caution">
    <text evidence="2">The sequence shown here is derived from an EMBL/GenBank/DDBJ whole genome shotgun (WGS) entry which is preliminary data.</text>
</comment>